<accession>A0ABR2B7F0</accession>
<keyword evidence="2" id="KW-1185">Reference proteome</keyword>
<evidence type="ECO:0000313" key="1">
    <source>
        <dbReference type="EMBL" id="KAK8502880.1"/>
    </source>
</evidence>
<gene>
    <name evidence="1" type="ORF">V6N12_054109</name>
</gene>
<evidence type="ECO:0000313" key="2">
    <source>
        <dbReference type="Proteomes" id="UP001472677"/>
    </source>
</evidence>
<reference evidence="1 2" key="1">
    <citation type="journal article" date="2024" name="G3 (Bethesda)">
        <title>Genome assembly of Hibiscus sabdariffa L. provides insights into metabolisms of medicinal natural products.</title>
        <authorList>
            <person name="Kim T."/>
        </authorList>
    </citation>
    <scope>NUCLEOTIDE SEQUENCE [LARGE SCALE GENOMIC DNA]</scope>
    <source>
        <strain evidence="1">TK-2024</strain>
        <tissue evidence="1">Old leaves</tissue>
    </source>
</reference>
<organism evidence="1 2">
    <name type="scientific">Hibiscus sabdariffa</name>
    <name type="common">roselle</name>
    <dbReference type="NCBI Taxonomy" id="183260"/>
    <lineage>
        <taxon>Eukaryota</taxon>
        <taxon>Viridiplantae</taxon>
        <taxon>Streptophyta</taxon>
        <taxon>Embryophyta</taxon>
        <taxon>Tracheophyta</taxon>
        <taxon>Spermatophyta</taxon>
        <taxon>Magnoliopsida</taxon>
        <taxon>eudicotyledons</taxon>
        <taxon>Gunneridae</taxon>
        <taxon>Pentapetalae</taxon>
        <taxon>rosids</taxon>
        <taxon>malvids</taxon>
        <taxon>Malvales</taxon>
        <taxon>Malvaceae</taxon>
        <taxon>Malvoideae</taxon>
        <taxon>Hibiscus</taxon>
    </lineage>
</organism>
<dbReference type="Proteomes" id="UP001472677">
    <property type="component" value="Unassembled WGS sequence"/>
</dbReference>
<proteinExistence type="predicted"/>
<comment type="caution">
    <text evidence="1">The sequence shown here is derived from an EMBL/GenBank/DDBJ whole genome shotgun (WGS) entry which is preliminary data.</text>
</comment>
<name>A0ABR2B7F0_9ROSI</name>
<protein>
    <submittedName>
        <fullName evidence="1">Uncharacterized protein</fullName>
    </submittedName>
</protein>
<sequence length="87" mass="9975">MALASPGAVSMASVYFLLSSNSRRSLSYLLRFWLLVRVSDSRSMERVSPDDSRFCSRSLEASRSKRASSWRRRLQDLVLKLNSCRDV</sequence>
<dbReference type="EMBL" id="JBBPBM010000159">
    <property type="protein sequence ID" value="KAK8502880.1"/>
    <property type="molecule type" value="Genomic_DNA"/>
</dbReference>